<reference evidence="4" key="1">
    <citation type="submission" date="2018-02" db="EMBL/GenBank/DDBJ databases">
        <title>Rhizophora mucronata_Transcriptome.</title>
        <authorList>
            <person name="Meera S.P."/>
            <person name="Sreeshan A."/>
            <person name="Augustine A."/>
        </authorList>
    </citation>
    <scope>NUCLEOTIDE SEQUENCE</scope>
    <source>
        <tissue evidence="4">Leaf</tissue>
    </source>
</reference>
<organism evidence="4">
    <name type="scientific">Rhizophora mucronata</name>
    <name type="common">Asiatic mangrove</name>
    <dbReference type="NCBI Taxonomy" id="61149"/>
    <lineage>
        <taxon>Eukaryota</taxon>
        <taxon>Viridiplantae</taxon>
        <taxon>Streptophyta</taxon>
        <taxon>Embryophyta</taxon>
        <taxon>Tracheophyta</taxon>
        <taxon>Spermatophyta</taxon>
        <taxon>Magnoliopsida</taxon>
        <taxon>eudicotyledons</taxon>
        <taxon>Gunneridae</taxon>
        <taxon>Pentapetalae</taxon>
        <taxon>rosids</taxon>
        <taxon>fabids</taxon>
        <taxon>Malpighiales</taxon>
        <taxon>Rhizophoraceae</taxon>
        <taxon>Rhizophora</taxon>
    </lineage>
</organism>
<accession>A0A2P2INF7</accession>
<dbReference type="AlphaFoldDB" id="A0A2P2INF7"/>
<dbReference type="InterPro" id="IPR011257">
    <property type="entry name" value="DNA_glycosylase"/>
</dbReference>
<dbReference type="PANTHER" id="PTHR15074">
    <property type="entry name" value="METHYL-CPG-BINDING PROTEIN"/>
    <property type="match status" value="1"/>
</dbReference>
<protein>
    <recommendedName>
        <fullName evidence="5">HhH-GPD domain-containing protein</fullName>
    </recommendedName>
</protein>
<dbReference type="InterPro" id="IPR045138">
    <property type="entry name" value="MeCP2/MBD4"/>
</dbReference>
<dbReference type="GO" id="GO:0003824">
    <property type="term" value="F:catalytic activity"/>
    <property type="evidence" value="ECO:0007669"/>
    <property type="project" value="InterPro"/>
</dbReference>
<evidence type="ECO:0000256" key="1">
    <source>
        <dbReference type="ARBA" id="ARBA00004123"/>
    </source>
</evidence>
<evidence type="ECO:0000313" key="4">
    <source>
        <dbReference type="EMBL" id="MBW82763.1"/>
    </source>
</evidence>
<name>A0A2P2INF7_RHIMU</name>
<sequence length="484" mass="54888">MPFTITNNSNNDIHINLVFGLPSSSPSVVLEDHNHTPSPCTFLCHSNPNNSVMEIDANSEKKTTKKKRKNKKNEQENGIDLDVKISRPGVNQGLTCSLSKDQEDALSVSDGNMGSSGFVADLNSVGKKETIRDVTSLNTEGSLIGTKRLDEVLSQFVYKGGDMMMKNSVQRHMSYSPYFAKVAKNEQRNEEKDDNKIVRMESQATCNKVDNEVVCSSTIQQNLHGRKARRTEKQEPQNGTSCMKVHKVSTHFYSTIEQQIPLKERLVQGIKMKALRKCEKPCSTVRKVSPYFQKESMEEEIADNGSAECKSGHKKLPMLSTVLSKSQKLNEAYRRKTPDNTWKPPQSERGLLQEDHADDPWRVLVICMLLNRTTGLQARRVISDLFTLCPNAEAATKVATEEIENVIRPLGLQKKRAIMIQRFSWEYLGEDWTHVTQLHGVGKYGADAYAIFCTGKWDWVTPTDHMLNYYWEFLCRSRNALQQM</sequence>
<dbReference type="GO" id="GO:0003677">
    <property type="term" value="F:DNA binding"/>
    <property type="evidence" value="ECO:0007669"/>
    <property type="project" value="InterPro"/>
</dbReference>
<dbReference type="Gene3D" id="1.10.340.30">
    <property type="entry name" value="Hypothetical protein, domain 2"/>
    <property type="match status" value="1"/>
</dbReference>
<dbReference type="GO" id="GO:0006281">
    <property type="term" value="P:DNA repair"/>
    <property type="evidence" value="ECO:0007669"/>
    <property type="project" value="InterPro"/>
</dbReference>
<keyword evidence="2" id="KW-0539">Nucleus</keyword>
<evidence type="ECO:0000256" key="3">
    <source>
        <dbReference type="SAM" id="MobiDB-lite"/>
    </source>
</evidence>
<evidence type="ECO:0008006" key="5">
    <source>
        <dbReference type="Google" id="ProtNLM"/>
    </source>
</evidence>
<comment type="subcellular location">
    <subcellularLocation>
        <location evidence="1">Nucleus</location>
    </subcellularLocation>
</comment>
<dbReference type="GO" id="GO:0005634">
    <property type="term" value="C:nucleus"/>
    <property type="evidence" value="ECO:0007669"/>
    <property type="project" value="UniProtKB-SubCell"/>
</dbReference>
<feature type="region of interest" description="Disordered" evidence="3">
    <location>
        <begin position="52"/>
        <end position="78"/>
    </location>
</feature>
<evidence type="ECO:0000256" key="2">
    <source>
        <dbReference type="ARBA" id="ARBA00023242"/>
    </source>
</evidence>
<dbReference type="PANTHER" id="PTHR15074:SF0">
    <property type="entry name" value="METHYL-CPG-BINDING DOMAIN PROTEIN 4-LIKE PROTEIN"/>
    <property type="match status" value="1"/>
</dbReference>
<dbReference type="SUPFAM" id="SSF48150">
    <property type="entry name" value="DNA-glycosylase"/>
    <property type="match status" value="1"/>
</dbReference>
<dbReference type="EMBL" id="GGEC01002280">
    <property type="protein sequence ID" value="MBW82763.1"/>
    <property type="molecule type" value="Transcribed_RNA"/>
</dbReference>
<dbReference type="FunFam" id="1.10.340.30:FF:000007">
    <property type="entry name" value="Methyl-CpG-binding domain protein 4"/>
    <property type="match status" value="1"/>
</dbReference>
<proteinExistence type="predicted"/>